<dbReference type="InterPro" id="IPR003107">
    <property type="entry name" value="HAT"/>
</dbReference>
<feature type="compositionally biased region" description="Acidic residues" evidence="8">
    <location>
        <begin position="850"/>
        <end position="866"/>
    </location>
</feature>
<dbReference type="GO" id="GO:0071014">
    <property type="term" value="C:post-mRNA release spliceosomal complex"/>
    <property type="evidence" value="ECO:0007669"/>
    <property type="project" value="TreeGrafter"/>
</dbReference>
<sequence>MEEGDVAFEEDVVTEPYSLRAWLRYLKHKRSAAAEARDALYERALAALPGSYKMWRRYLTERVQRVRSFPVTADQWAAVGNVFERALVFMHKMPRMWLCYLEFLFAWHAVSRVRPVTDRALQALPITQHARIWEPVLEYVSGLAVPIPATGVSLWRRYLNIAPARREDYVEYLMAVEHYDEAAKELVVLLDTAASDSDAAEAITKPRHELWLLLCSLISEHAPELKSIPVEAILRTGVTQFSDQVGTLWTSLGDYFIRLAQFDKARDVYEEGMAAVTTVRDFTLVFDAYVQFEDAMLSTKLQMLDEARAKAEAGAGGGSGNGALDRDLVELDADLQLRFERYQHLIDRRPLLVNAVLLRQNPSNVHEWLKRVELYKAAQDGVNVVDTYTRALEAVEPATAAGPLHELWIGFASFYELAGQDADAARAIYERAVAADAASVDSLVAIWLAYAEFEGRVGRYDAALALLQRATTIPKQFLSSARRTGPAAVSYYDDGLAPALRLFKSSKLWAAYVDLAEALGTLESTKAVYEEILELRVATPKLILNYAGMLLDAEYFEQAFAVFERGIELFGYPHVLPLWRAYLTHFVRRYGGSALMRTRQLFTTALQGAPRPYAKELYLQAIAFEAEHGSHKREFDLYAKAVDVVPTADAQEIYTRWIKAAAGVHGVSATRPIYEQAIAKLNDSGARAMSLKYAQLELAMGDLVRARALYAHASQFCPPDRDKAFWAEWEKFESNHGNEDTFREMLRIKRSVRAQYHSIISDDVIAAVAAARKDAPPSAPPSRKRDRTELDADAPGAAMPPPASEDEPAAKRHVSLAPGASRGIQFVASSASIAGNVDDGVPAPNPDAIAMDDSDDSDSDGDDGDEPPMPVGSVPEGVFS</sequence>
<dbReference type="Proteomes" id="UP000054408">
    <property type="component" value="Unassembled WGS sequence"/>
</dbReference>
<keyword evidence="13" id="KW-1185">Reference proteome</keyword>
<reference evidence="12 13" key="1">
    <citation type="submission" date="2010-05" db="EMBL/GenBank/DDBJ databases">
        <title>The Genome Sequence of Thecamonas trahens ATCC 50062.</title>
        <authorList>
            <consortium name="The Broad Institute Genome Sequencing Platform"/>
            <person name="Russ C."/>
            <person name="Cuomo C."/>
            <person name="Shea T."/>
            <person name="Young S.K."/>
            <person name="Zeng Q."/>
            <person name="Koehrsen M."/>
            <person name="Haas B."/>
            <person name="Borodovsky M."/>
            <person name="Guigo R."/>
            <person name="Alvarado L."/>
            <person name="Berlin A."/>
            <person name="Bochicchio J."/>
            <person name="Borenstein D."/>
            <person name="Chapman S."/>
            <person name="Chen Z."/>
            <person name="Freedman E."/>
            <person name="Gellesch M."/>
            <person name="Goldberg J."/>
            <person name="Griggs A."/>
            <person name="Gujja S."/>
            <person name="Heilman E."/>
            <person name="Heiman D."/>
            <person name="Hepburn T."/>
            <person name="Howarth C."/>
            <person name="Jen D."/>
            <person name="Larson L."/>
            <person name="Mehta T."/>
            <person name="Park D."/>
            <person name="Pearson M."/>
            <person name="Roberts A."/>
            <person name="Saif S."/>
            <person name="Shenoy N."/>
            <person name="Sisk P."/>
            <person name="Stolte C."/>
            <person name="Sykes S."/>
            <person name="Thomson T."/>
            <person name="Walk T."/>
            <person name="White J."/>
            <person name="Yandava C."/>
            <person name="Burger G."/>
            <person name="Gray M.W."/>
            <person name="Holland P.W.H."/>
            <person name="King N."/>
            <person name="Lang F.B.F."/>
            <person name="Roger A.J."/>
            <person name="Ruiz-Trillo I."/>
            <person name="Lander E."/>
            <person name="Nusbaum C."/>
        </authorList>
    </citation>
    <scope>NUCLEOTIDE SEQUENCE [LARGE SCALE GENOMIC DNA]</scope>
    <source>
        <strain evidence="12 13">ATCC 50062</strain>
    </source>
</reference>
<keyword evidence="3" id="KW-0507">mRNA processing</keyword>
<dbReference type="PANTHER" id="PTHR11246:SF5">
    <property type="entry name" value="PRE-MRNA-SPLICING FACTOR SYF1"/>
    <property type="match status" value="1"/>
</dbReference>
<feature type="domain" description="Pre-mRNA-splicing factor SYF1 central HAT repeats" evidence="9">
    <location>
        <begin position="167"/>
        <end position="395"/>
    </location>
</feature>
<accession>A0A0L0D9F9</accession>
<comment type="subcellular location">
    <subcellularLocation>
        <location evidence="1">Nucleus</location>
    </subcellularLocation>
</comment>
<dbReference type="SMART" id="SM00386">
    <property type="entry name" value="HAT"/>
    <property type="match status" value="10"/>
</dbReference>
<evidence type="ECO:0000256" key="6">
    <source>
        <dbReference type="ARBA" id="ARBA00023187"/>
    </source>
</evidence>
<evidence type="ECO:0000259" key="11">
    <source>
        <dbReference type="Pfam" id="PF23233"/>
    </source>
</evidence>
<dbReference type="Pfam" id="PF23220">
    <property type="entry name" value="HAT_Syf1_M"/>
    <property type="match status" value="1"/>
</dbReference>
<dbReference type="InterPro" id="IPR045075">
    <property type="entry name" value="Syf1-like"/>
</dbReference>
<evidence type="ECO:0000256" key="5">
    <source>
        <dbReference type="ARBA" id="ARBA00022737"/>
    </source>
</evidence>
<dbReference type="Pfam" id="PF23231">
    <property type="entry name" value="HAT_Syf1_CNRKL1_C"/>
    <property type="match status" value="1"/>
</dbReference>
<dbReference type="Gene3D" id="1.25.40.10">
    <property type="entry name" value="Tetratricopeptide repeat domain"/>
    <property type="match status" value="4"/>
</dbReference>
<evidence type="ECO:0000256" key="3">
    <source>
        <dbReference type="ARBA" id="ARBA00022664"/>
    </source>
</evidence>
<dbReference type="GO" id="GO:0000349">
    <property type="term" value="P:generation of catalytic spliceosome for first transesterification step"/>
    <property type="evidence" value="ECO:0007669"/>
    <property type="project" value="TreeGrafter"/>
</dbReference>
<dbReference type="eggNOG" id="KOG2047">
    <property type="taxonomic scope" value="Eukaryota"/>
</dbReference>
<name>A0A0L0D9F9_THETB</name>
<dbReference type="AlphaFoldDB" id="A0A0L0D9F9"/>
<dbReference type="STRING" id="461836.A0A0L0D9F9"/>
<dbReference type="RefSeq" id="XP_013762747.1">
    <property type="nucleotide sequence ID" value="XM_013907293.1"/>
</dbReference>
<feature type="domain" description="Pre-mRNA-splicing factor Syf1-like N-terminal HAT-repeats" evidence="11">
    <location>
        <begin position="5"/>
        <end position="163"/>
    </location>
</feature>
<dbReference type="SUPFAM" id="SSF48452">
    <property type="entry name" value="TPR-like"/>
    <property type="match status" value="3"/>
</dbReference>
<feature type="region of interest" description="Disordered" evidence="8">
    <location>
        <begin position="832"/>
        <end position="880"/>
    </location>
</feature>
<dbReference type="GeneID" id="25560276"/>
<evidence type="ECO:0008006" key="14">
    <source>
        <dbReference type="Google" id="ProtNLM"/>
    </source>
</evidence>
<keyword evidence="6" id="KW-0508">mRNA splicing</keyword>
<dbReference type="InterPro" id="IPR055433">
    <property type="entry name" value="HAT_Syf1-like_N"/>
</dbReference>
<feature type="domain" description="Pre-mRNA-splicing factor Syf1/CRNKL1-like C-terminal HAT-repeats" evidence="10">
    <location>
        <begin position="397"/>
        <end position="773"/>
    </location>
</feature>
<dbReference type="GO" id="GO:0000974">
    <property type="term" value="C:Prp19 complex"/>
    <property type="evidence" value="ECO:0007669"/>
    <property type="project" value="TreeGrafter"/>
</dbReference>
<dbReference type="Pfam" id="PF23233">
    <property type="entry name" value="HAT_Syf1_CNRKL1_N"/>
    <property type="match status" value="1"/>
</dbReference>
<evidence type="ECO:0000256" key="7">
    <source>
        <dbReference type="ARBA" id="ARBA00023242"/>
    </source>
</evidence>
<evidence type="ECO:0000313" key="12">
    <source>
        <dbReference type="EMBL" id="KNC48691.1"/>
    </source>
</evidence>
<evidence type="ECO:0000313" key="13">
    <source>
        <dbReference type="Proteomes" id="UP000054408"/>
    </source>
</evidence>
<dbReference type="GO" id="GO:0071007">
    <property type="term" value="C:U2-type catalytic step 2 spliceosome"/>
    <property type="evidence" value="ECO:0007669"/>
    <property type="project" value="TreeGrafter"/>
</dbReference>
<dbReference type="InterPro" id="IPR011990">
    <property type="entry name" value="TPR-like_helical_dom_sf"/>
</dbReference>
<dbReference type="EMBL" id="GL349434">
    <property type="protein sequence ID" value="KNC48691.1"/>
    <property type="molecule type" value="Genomic_DNA"/>
</dbReference>
<evidence type="ECO:0000256" key="1">
    <source>
        <dbReference type="ARBA" id="ARBA00004123"/>
    </source>
</evidence>
<dbReference type="PANTHER" id="PTHR11246">
    <property type="entry name" value="PRE-MRNA SPLICING FACTOR"/>
    <property type="match status" value="1"/>
</dbReference>
<evidence type="ECO:0000256" key="8">
    <source>
        <dbReference type="SAM" id="MobiDB-lite"/>
    </source>
</evidence>
<comment type="similarity">
    <text evidence="2">Belongs to the crooked-neck family.</text>
</comment>
<feature type="region of interest" description="Disordered" evidence="8">
    <location>
        <begin position="771"/>
        <end position="813"/>
    </location>
</feature>
<protein>
    <recommendedName>
        <fullName evidence="14">Pre-mRNA-splicing factor SYF1</fullName>
    </recommendedName>
</protein>
<keyword evidence="7" id="KW-0539">Nucleus</keyword>
<evidence type="ECO:0000259" key="9">
    <source>
        <dbReference type="Pfam" id="PF23220"/>
    </source>
</evidence>
<organism evidence="12 13">
    <name type="scientific">Thecamonas trahens ATCC 50062</name>
    <dbReference type="NCBI Taxonomy" id="461836"/>
    <lineage>
        <taxon>Eukaryota</taxon>
        <taxon>Apusozoa</taxon>
        <taxon>Apusomonadida</taxon>
        <taxon>Apusomonadidae</taxon>
        <taxon>Thecamonas</taxon>
    </lineage>
</organism>
<evidence type="ECO:0000256" key="2">
    <source>
        <dbReference type="ARBA" id="ARBA00008644"/>
    </source>
</evidence>
<proteinExistence type="inferred from homology"/>
<dbReference type="InterPro" id="IPR056350">
    <property type="entry name" value="HAT_Syf1_central"/>
</dbReference>
<dbReference type="OMA" id="IWYNYLR"/>
<dbReference type="InterPro" id="IPR055430">
    <property type="entry name" value="HAT_Syf1_CNRKL1_C"/>
</dbReference>
<gene>
    <name evidence="12" type="ORF">AMSG_00468</name>
</gene>
<keyword evidence="4" id="KW-0747">Spliceosome</keyword>
<evidence type="ECO:0000259" key="10">
    <source>
        <dbReference type="Pfam" id="PF23231"/>
    </source>
</evidence>
<dbReference type="OrthoDB" id="10067343at2759"/>
<evidence type="ECO:0000256" key="4">
    <source>
        <dbReference type="ARBA" id="ARBA00022728"/>
    </source>
</evidence>
<dbReference type="FunFam" id="1.25.40.10:FF:000137">
    <property type="entry name" value="Pre-mRNA-splicing factor syf1"/>
    <property type="match status" value="1"/>
</dbReference>
<keyword evidence="5" id="KW-0677">Repeat</keyword>